<dbReference type="Pfam" id="PF00089">
    <property type="entry name" value="Trypsin"/>
    <property type="match status" value="1"/>
</dbReference>
<feature type="chain" id="PRO_5046538478" description="Peptidase S1 domain-containing protein" evidence="6">
    <location>
        <begin position="17"/>
        <end position="236"/>
    </location>
</feature>
<proteinExistence type="inferred from homology"/>
<protein>
    <recommendedName>
        <fullName evidence="7">Peptidase S1 domain-containing protein</fullName>
    </recommendedName>
</protein>
<dbReference type="Gene3D" id="2.40.10.10">
    <property type="entry name" value="Trypsin-like serine proteases"/>
    <property type="match status" value="1"/>
</dbReference>
<name>A0ABQ9IW62_9CUCU</name>
<dbReference type="SMART" id="SM00020">
    <property type="entry name" value="Tryp_SPc"/>
    <property type="match status" value="1"/>
</dbReference>
<evidence type="ECO:0000259" key="7">
    <source>
        <dbReference type="PROSITE" id="PS50240"/>
    </source>
</evidence>
<dbReference type="InterPro" id="IPR001314">
    <property type="entry name" value="Peptidase_S1A"/>
</dbReference>
<organism evidence="8 9">
    <name type="scientific">Molorchus minor</name>
    <dbReference type="NCBI Taxonomy" id="1323400"/>
    <lineage>
        <taxon>Eukaryota</taxon>
        <taxon>Metazoa</taxon>
        <taxon>Ecdysozoa</taxon>
        <taxon>Arthropoda</taxon>
        <taxon>Hexapoda</taxon>
        <taxon>Insecta</taxon>
        <taxon>Pterygota</taxon>
        <taxon>Neoptera</taxon>
        <taxon>Endopterygota</taxon>
        <taxon>Coleoptera</taxon>
        <taxon>Polyphaga</taxon>
        <taxon>Cucujiformia</taxon>
        <taxon>Chrysomeloidea</taxon>
        <taxon>Cerambycidae</taxon>
        <taxon>Lamiinae</taxon>
        <taxon>Monochamini</taxon>
        <taxon>Molorchus</taxon>
    </lineage>
</organism>
<evidence type="ECO:0000256" key="5">
    <source>
        <dbReference type="ARBA" id="ARBA00023157"/>
    </source>
</evidence>
<comment type="caution">
    <text evidence="8">The sequence shown here is derived from an EMBL/GenBank/DDBJ whole genome shotgun (WGS) entry which is preliminary data.</text>
</comment>
<dbReference type="CDD" id="cd00190">
    <property type="entry name" value="Tryp_SPc"/>
    <property type="match status" value="1"/>
</dbReference>
<dbReference type="InterPro" id="IPR001254">
    <property type="entry name" value="Trypsin_dom"/>
</dbReference>
<gene>
    <name evidence="8" type="ORF">NQ317_017903</name>
</gene>
<dbReference type="InterPro" id="IPR018114">
    <property type="entry name" value="TRYPSIN_HIS"/>
</dbReference>
<keyword evidence="3" id="KW-0378">Hydrolase</keyword>
<dbReference type="Proteomes" id="UP001162164">
    <property type="component" value="Unassembled WGS sequence"/>
</dbReference>
<feature type="signal peptide" evidence="6">
    <location>
        <begin position="1"/>
        <end position="16"/>
    </location>
</feature>
<dbReference type="PRINTS" id="PR00722">
    <property type="entry name" value="CHYMOTRYPSIN"/>
</dbReference>
<evidence type="ECO:0000256" key="1">
    <source>
        <dbReference type="ARBA" id="ARBA00007664"/>
    </source>
</evidence>
<evidence type="ECO:0000256" key="3">
    <source>
        <dbReference type="ARBA" id="ARBA00022801"/>
    </source>
</evidence>
<keyword evidence="9" id="KW-1185">Reference proteome</keyword>
<evidence type="ECO:0000256" key="4">
    <source>
        <dbReference type="ARBA" id="ARBA00022825"/>
    </source>
</evidence>
<keyword evidence="6" id="KW-0732">Signal</keyword>
<dbReference type="SUPFAM" id="SSF50494">
    <property type="entry name" value="Trypsin-like serine proteases"/>
    <property type="match status" value="1"/>
</dbReference>
<accession>A0ABQ9IW62</accession>
<reference evidence="8" key="1">
    <citation type="journal article" date="2023" name="Insect Mol. Biol.">
        <title>Genome sequencing provides insights into the evolution of gene families encoding plant cell wall-degrading enzymes in longhorned beetles.</title>
        <authorList>
            <person name="Shin N.R."/>
            <person name="Okamura Y."/>
            <person name="Kirsch R."/>
            <person name="Pauchet Y."/>
        </authorList>
    </citation>
    <scope>NUCLEOTIDE SEQUENCE</scope>
    <source>
        <strain evidence="8">MMC_N1</strain>
    </source>
</reference>
<sequence>MLQFAVSLALLGVVLGAPTNNSITANWVVLKLISSTIHGNWLFCTFPQHFCGAVEIHPEWALTAAHCLEGVLVENLAVRAGSTTRSFGGQVVDVRRTYIHPEFSIRTLDYDYALLELAESISIQTASAVALPEPNAPVPDGSVAVISGWGTLSSEGVVPEILQVVEVPVVGYETCQRLYTNLEITDRMFCAGDIVNGGKDACRGDAGGPVVVSGRLAGLISWGIWMRSGPVPWSTC</sequence>
<dbReference type="InterPro" id="IPR043504">
    <property type="entry name" value="Peptidase_S1_PA_chymotrypsin"/>
</dbReference>
<keyword evidence="5" id="KW-1015">Disulfide bond</keyword>
<dbReference type="PROSITE" id="PS00134">
    <property type="entry name" value="TRYPSIN_HIS"/>
    <property type="match status" value="1"/>
</dbReference>
<dbReference type="PANTHER" id="PTHR24276:SF91">
    <property type="entry name" value="AT26814P-RELATED"/>
    <property type="match status" value="1"/>
</dbReference>
<evidence type="ECO:0000256" key="2">
    <source>
        <dbReference type="ARBA" id="ARBA00022670"/>
    </source>
</evidence>
<dbReference type="PROSITE" id="PS50240">
    <property type="entry name" value="TRYPSIN_DOM"/>
    <property type="match status" value="1"/>
</dbReference>
<comment type="similarity">
    <text evidence="1">Belongs to the peptidase S1 family.</text>
</comment>
<dbReference type="EMBL" id="JAPWTJ010002207">
    <property type="protein sequence ID" value="KAJ8967341.1"/>
    <property type="molecule type" value="Genomic_DNA"/>
</dbReference>
<feature type="domain" description="Peptidase S1" evidence="7">
    <location>
        <begin position="13"/>
        <end position="236"/>
    </location>
</feature>
<evidence type="ECO:0000313" key="9">
    <source>
        <dbReference type="Proteomes" id="UP001162164"/>
    </source>
</evidence>
<dbReference type="PANTHER" id="PTHR24276">
    <property type="entry name" value="POLYSERASE-RELATED"/>
    <property type="match status" value="1"/>
</dbReference>
<evidence type="ECO:0000256" key="6">
    <source>
        <dbReference type="SAM" id="SignalP"/>
    </source>
</evidence>
<dbReference type="InterPro" id="IPR050430">
    <property type="entry name" value="Peptidase_S1"/>
</dbReference>
<keyword evidence="4" id="KW-0720">Serine protease</keyword>
<evidence type="ECO:0000313" key="8">
    <source>
        <dbReference type="EMBL" id="KAJ8967341.1"/>
    </source>
</evidence>
<dbReference type="InterPro" id="IPR009003">
    <property type="entry name" value="Peptidase_S1_PA"/>
</dbReference>
<keyword evidence="2" id="KW-0645">Protease</keyword>